<evidence type="ECO:0000256" key="1">
    <source>
        <dbReference type="ARBA" id="ARBA00004613"/>
    </source>
</evidence>
<proteinExistence type="predicted"/>
<dbReference type="PANTHER" id="PTHR22923">
    <property type="entry name" value="CEREBELLIN-RELATED"/>
    <property type="match status" value="1"/>
</dbReference>
<reference evidence="7" key="3">
    <citation type="submission" date="2025-09" db="UniProtKB">
        <authorList>
            <consortium name="Ensembl"/>
        </authorList>
    </citation>
    <scope>IDENTIFICATION</scope>
</reference>
<reference evidence="7" key="2">
    <citation type="submission" date="2025-08" db="UniProtKB">
        <authorList>
            <consortium name="Ensembl"/>
        </authorList>
    </citation>
    <scope>IDENTIFICATION</scope>
</reference>
<dbReference type="PROSITE" id="PS50871">
    <property type="entry name" value="C1Q"/>
    <property type="match status" value="1"/>
</dbReference>
<feature type="region of interest" description="Disordered" evidence="5">
    <location>
        <begin position="1"/>
        <end position="22"/>
    </location>
</feature>
<evidence type="ECO:0000256" key="2">
    <source>
        <dbReference type="ARBA" id="ARBA00022525"/>
    </source>
</evidence>
<dbReference type="SMART" id="SM00110">
    <property type="entry name" value="C1Q"/>
    <property type="match status" value="1"/>
</dbReference>
<dbReference type="AlphaFoldDB" id="A0A096LPY0"/>
<accession>A0A096LPY0</accession>
<dbReference type="InterPro" id="IPR008983">
    <property type="entry name" value="Tumour_necrosis_fac-like_dom"/>
</dbReference>
<dbReference type="Gene3D" id="1.20.5.1700">
    <property type="match status" value="1"/>
</dbReference>
<evidence type="ECO:0000313" key="7">
    <source>
        <dbReference type="Ensembl" id="ENSPFOP00000021221.1"/>
    </source>
</evidence>
<protein>
    <recommendedName>
        <fullName evidence="6">C1q domain-containing protein</fullName>
    </recommendedName>
</protein>
<keyword evidence="3" id="KW-0732">Signal</keyword>
<feature type="coiled-coil region" evidence="4">
    <location>
        <begin position="151"/>
        <end position="178"/>
    </location>
</feature>
<dbReference type="PRINTS" id="PR00007">
    <property type="entry name" value="COMPLEMNTC1Q"/>
</dbReference>
<keyword evidence="2" id="KW-0964">Secreted</keyword>
<reference evidence="8" key="1">
    <citation type="submission" date="2013-10" db="EMBL/GenBank/DDBJ databases">
        <authorList>
            <person name="Schartl M."/>
            <person name="Warren W."/>
        </authorList>
    </citation>
    <scope>NUCLEOTIDE SEQUENCE [LARGE SCALE GENOMIC DNA]</scope>
    <source>
        <strain evidence="8">female</strain>
    </source>
</reference>
<dbReference type="InterPro" id="IPR050822">
    <property type="entry name" value="Cerebellin_Synaptic_Org"/>
</dbReference>
<sequence length="309" mass="34640">MFSNKHLRSENHDGSRTEARPPGDLSVLWEEMQGLKQLVLSLKGEQVEQRQELRTVESRLRDGEMEAKLQKQSMDELQMALDLLLTEQTSGLRKKVEELEEQTKAEISELHARINSSDNSVEILKKKNSAVAAELPFLQTRLRASESSVEQSDMETRLNSTEEQLDQLKNQSADELKVAFSAGLTDSGIVGPFDEETTLIFSKTITNVGRGYNSSAGVFTAPVTGLYFFSFTAADYLKGYMGLYLYQNEQPVSFSLDLNDHGGYTSMTSAVALQLDQGDRVRLALPASYRLYDDSRNFSMFSGFLLFPV</sequence>
<dbReference type="eggNOG" id="ENOG502S604">
    <property type="taxonomic scope" value="Eukaryota"/>
</dbReference>
<dbReference type="GO" id="GO:0005576">
    <property type="term" value="C:extracellular region"/>
    <property type="evidence" value="ECO:0007669"/>
    <property type="project" value="UniProtKB-SubCell"/>
</dbReference>
<dbReference type="Ensembl" id="ENSPFOT00000023026.1">
    <property type="protein sequence ID" value="ENSPFOP00000021221.1"/>
    <property type="gene ID" value="ENSPFOG00000008032.2"/>
</dbReference>
<dbReference type="Gene3D" id="2.60.120.40">
    <property type="match status" value="1"/>
</dbReference>
<name>A0A096LPY0_POEFO</name>
<dbReference type="InterPro" id="IPR001073">
    <property type="entry name" value="C1q_dom"/>
</dbReference>
<evidence type="ECO:0000256" key="4">
    <source>
        <dbReference type="SAM" id="Coils"/>
    </source>
</evidence>
<keyword evidence="4" id="KW-0175">Coiled coil</keyword>
<dbReference type="STRING" id="48698.ENSPFOP00000021221"/>
<feature type="domain" description="C1q" evidence="6">
    <location>
        <begin position="173"/>
        <end position="309"/>
    </location>
</feature>
<dbReference type="EMBL" id="AYCK01016331">
    <property type="status" value="NOT_ANNOTATED_CDS"/>
    <property type="molecule type" value="Genomic_DNA"/>
</dbReference>
<dbReference type="EMBL" id="AYCK01016332">
    <property type="status" value="NOT_ANNOTATED_CDS"/>
    <property type="molecule type" value="Genomic_DNA"/>
</dbReference>
<evidence type="ECO:0000256" key="3">
    <source>
        <dbReference type="ARBA" id="ARBA00022729"/>
    </source>
</evidence>
<evidence type="ECO:0000256" key="5">
    <source>
        <dbReference type="SAM" id="MobiDB-lite"/>
    </source>
</evidence>
<organism evidence="7 8">
    <name type="scientific">Poecilia formosa</name>
    <name type="common">Amazon molly</name>
    <name type="synonym">Limia formosa</name>
    <dbReference type="NCBI Taxonomy" id="48698"/>
    <lineage>
        <taxon>Eukaryota</taxon>
        <taxon>Metazoa</taxon>
        <taxon>Chordata</taxon>
        <taxon>Craniata</taxon>
        <taxon>Vertebrata</taxon>
        <taxon>Euteleostomi</taxon>
        <taxon>Actinopterygii</taxon>
        <taxon>Neopterygii</taxon>
        <taxon>Teleostei</taxon>
        <taxon>Neoteleostei</taxon>
        <taxon>Acanthomorphata</taxon>
        <taxon>Ovalentaria</taxon>
        <taxon>Atherinomorphae</taxon>
        <taxon>Cyprinodontiformes</taxon>
        <taxon>Poeciliidae</taxon>
        <taxon>Poeciliinae</taxon>
        <taxon>Poecilia</taxon>
    </lineage>
</organism>
<keyword evidence="8" id="KW-1185">Reference proteome</keyword>
<dbReference type="PANTHER" id="PTHR22923:SF102">
    <property type="entry name" value="CEREBELLIN 13-RELATED"/>
    <property type="match status" value="1"/>
</dbReference>
<dbReference type="OMA" id="VQMESQM"/>
<dbReference type="Pfam" id="PF00386">
    <property type="entry name" value="C1q"/>
    <property type="match status" value="1"/>
</dbReference>
<dbReference type="Proteomes" id="UP000028760">
    <property type="component" value="Unassembled WGS sequence"/>
</dbReference>
<dbReference type="SUPFAM" id="SSF49842">
    <property type="entry name" value="TNF-like"/>
    <property type="match status" value="1"/>
</dbReference>
<dbReference type="GeneTree" id="ENSGT00940000163520"/>
<evidence type="ECO:0000313" key="8">
    <source>
        <dbReference type="Proteomes" id="UP000028760"/>
    </source>
</evidence>
<feature type="compositionally biased region" description="Basic and acidic residues" evidence="5">
    <location>
        <begin position="7"/>
        <end position="21"/>
    </location>
</feature>
<comment type="subcellular location">
    <subcellularLocation>
        <location evidence="1">Secreted</location>
    </subcellularLocation>
</comment>
<evidence type="ECO:0000259" key="6">
    <source>
        <dbReference type="PROSITE" id="PS50871"/>
    </source>
</evidence>